<dbReference type="InterPro" id="IPR035917">
    <property type="entry name" value="YjbQ-like_sf"/>
</dbReference>
<evidence type="ECO:0000256" key="1">
    <source>
        <dbReference type="ARBA" id="ARBA00005534"/>
    </source>
</evidence>
<dbReference type="SUPFAM" id="SSF111038">
    <property type="entry name" value="YjbQ-like"/>
    <property type="match status" value="1"/>
</dbReference>
<dbReference type="PIRSF" id="PIRSF004681">
    <property type="entry name" value="UCP004681"/>
    <property type="match status" value="1"/>
</dbReference>
<dbReference type="PANTHER" id="PTHR30615:SF8">
    <property type="entry name" value="UPF0047 PROTEIN C4A8.02C"/>
    <property type="match status" value="1"/>
</dbReference>
<dbReference type="KEGG" id="mesg:MLAUSG7_1505"/>
<dbReference type="Proteomes" id="UP000679213">
    <property type="component" value="Chromosome I"/>
</dbReference>
<dbReference type="Pfam" id="PF01894">
    <property type="entry name" value="YjbQ"/>
    <property type="match status" value="1"/>
</dbReference>
<reference evidence="2 3" key="1">
    <citation type="submission" date="2020-04" db="EMBL/GenBank/DDBJ databases">
        <authorList>
            <consortium name="Genoscope - CEA"/>
            <person name="William W."/>
        </authorList>
    </citation>
    <scope>NUCLEOTIDE SEQUENCE [LARGE SCALE GENOMIC DNA]</scope>
    <source>
        <strain evidence="2 3">SG7</strain>
    </source>
</reference>
<dbReference type="NCBIfam" id="TIGR00149">
    <property type="entry name" value="TIGR00149_YjbQ"/>
    <property type="match status" value="1"/>
</dbReference>
<gene>
    <name evidence="2" type="ORF">MLAUSG7_1505</name>
</gene>
<dbReference type="PANTHER" id="PTHR30615">
    <property type="entry name" value="UNCHARACTERIZED PROTEIN YJBQ-RELATED"/>
    <property type="match status" value="1"/>
</dbReference>
<dbReference type="EMBL" id="LR792632">
    <property type="protein sequence ID" value="CAB3289953.1"/>
    <property type="molecule type" value="Genomic_DNA"/>
</dbReference>
<dbReference type="InterPro" id="IPR001602">
    <property type="entry name" value="UPF0047_YjbQ-like"/>
</dbReference>
<dbReference type="PROSITE" id="PS01314">
    <property type="entry name" value="UPF0047"/>
    <property type="match status" value="1"/>
</dbReference>
<dbReference type="Gene3D" id="2.60.120.460">
    <property type="entry name" value="YjbQ-like"/>
    <property type="match status" value="1"/>
</dbReference>
<dbReference type="RefSeq" id="WP_214399826.1">
    <property type="nucleotide sequence ID" value="NZ_LR792632.1"/>
</dbReference>
<proteinExistence type="inferred from homology"/>
<dbReference type="AlphaFoldDB" id="A0A8D6PXR5"/>
<comment type="similarity">
    <text evidence="1">Belongs to the UPF0047 family.</text>
</comment>
<sequence length="134" mass="15063">MLFKFQIKTNKREELVDITPQIVSAVSESKVKDGIAVIYVPHTTAGITINENADPSVKHDIINFLSHLIPKNWNFTHLEGNSDAHIKSSLIGCSQTVIIKDGKPLLGTWQGIFFAEFDGPRLRKFYVKIIENSK</sequence>
<protein>
    <recommendedName>
        <fullName evidence="4">Secondary thiamine-phosphate synthase enzyme</fullName>
    </recommendedName>
</protein>
<dbReference type="GeneID" id="65884288"/>
<evidence type="ECO:0000313" key="3">
    <source>
        <dbReference type="Proteomes" id="UP000679213"/>
    </source>
</evidence>
<keyword evidence="3" id="KW-1185">Reference proteome</keyword>
<accession>A0A8D6PXR5</accession>
<evidence type="ECO:0000313" key="2">
    <source>
        <dbReference type="EMBL" id="CAB3289953.1"/>
    </source>
</evidence>
<organism evidence="2 3">
    <name type="scientific">Methanocaldococcus lauensis</name>
    <dbReference type="NCBI Taxonomy" id="2546128"/>
    <lineage>
        <taxon>Archaea</taxon>
        <taxon>Methanobacteriati</taxon>
        <taxon>Methanobacteriota</taxon>
        <taxon>Methanomada group</taxon>
        <taxon>Methanococci</taxon>
        <taxon>Methanococcales</taxon>
        <taxon>Methanocaldococcaceae</taxon>
        <taxon>Methanocaldococcus</taxon>
    </lineage>
</organism>
<evidence type="ECO:0008006" key="4">
    <source>
        <dbReference type="Google" id="ProtNLM"/>
    </source>
</evidence>
<name>A0A8D6PXR5_9EURY</name>